<sequence length="112" mass="12822">MARAQPTIDRAASVSSLRWSINQTPGNTARFKYRSPPVGDITAFIEVKTRRNLTCGRPEEAVTFLKQQRIRALARHWLHEHPGPFQRVRFDVVSIILRPGRPPEILHLKAAF</sequence>
<evidence type="ECO:0000313" key="3">
    <source>
        <dbReference type="Proteomes" id="UP000683310"/>
    </source>
</evidence>
<protein>
    <submittedName>
        <fullName evidence="2">YraN family protein</fullName>
    </submittedName>
</protein>
<dbReference type="Gene3D" id="3.40.1350.10">
    <property type="match status" value="1"/>
</dbReference>
<dbReference type="EMBL" id="CP074371">
    <property type="protein sequence ID" value="QVI20903.1"/>
    <property type="molecule type" value="Genomic_DNA"/>
</dbReference>
<comment type="similarity">
    <text evidence="1">Belongs to the UPF0102 family.</text>
</comment>
<proteinExistence type="inferred from homology"/>
<reference evidence="2 3" key="1">
    <citation type="submission" date="2021-04" db="EMBL/GenBank/DDBJ databases">
        <title>Nocardia tengchongensis.</title>
        <authorList>
            <person name="Zhuang k."/>
            <person name="Ran Y."/>
            <person name="Li W."/>
        </authorList>
    </citation>
    <scope>NUCLEOTIDE SEQUENCE [LARGE SCALE GENOMIC DNA]</scope>
    <source>
        <strain evidence="2 3">CFH S0057</strain>
    </source>
</reference>
<dbReference type="PANTHER" id="PTHR34039:SF1">
    <property type="entry name" value="UPF0102 PROTEIN YRAN"/>
    <property type="match status" value="1"/>
</dbReference>
<dbReference type="PANTHER" id="PTHR34039">
    <property type="entry name" value="UPF0102 PROTEIN YRAN"/>
    <property type="match status" value="1"/>
</dbReference>
<evidence type="ECO:0000313" key="2">
    <source>
        <dbReference type="EMBL" id="QVI20903.1"/>
    </source>
</evidence>
<dbReference type="SUPFAM" id="SSF52980">
    <property type="entry name" value="Restriction endonuclease-like"/>
    <property type="match status" value="1"/>
</dbReference>
<name>A0ABX8CPI9_9NOCA</name>
<dbReference type="InterPro" id="IPR011335">
    <property type="entry name" value="Restrct_endonuc-II-like"/>
</dbReference>
<evidence type="ECO:0000256" key="1">
    <source>
        <dbReference type="ARBA" id="ARBA00006738"/>
    </source>
</evidence>
<accession>A0ABX8CPI9</accession>
<gene>
    <name evidence="2" type="ORF">KHQ06_33290</name>
</gene>
<dbReference type="InterPro" id="IPR003509">
    <property type="entry name" value="UPF0102_YraN-like"/>
</dbReference>
<organism evidence="2 3">
    <name type="scientific">Nocardia tengchongensis</name>
    <dbReference type="NCBI Taxonomy" id="2055889"/>
    <lineage>
        <taxon>Bacteria</taxon>
        <taxon>Bacillati</taxon>
        <taxon>Actinomycetota</taxon>
        <taxon>Actinomycetes</taxon>
        <taxon>Mycobacteriales</taxon>
        <taxon>Nocardiaceae</taxon>
        <taxon>Nocardia</taxon>
    </lineage>
</organism>
<dbReference type="InterPro" id="IPR011856">
    <property type="entry name" value="tRNA_endonuc-like_dom_sf"/>
</dbReference>
<dbReference type="Proteomes" id="UP000683310">
    <property type="component" value="Chromosome"/>
</dbReference>
<dbReference type="Pfam" id="PF02021">
    <property type="entry name" value="UPF0102"/>
    <property type="match status" value="1"/>
</dbReference>
<keyword evidence="3" id="KW-1185">Reference proteome</keyword>